<comment type="similarity">
    <text evidence="1">Belongs to the GMC oxidoreductase family.</text>
</comment>
<dbReference type="SUPFAM" id="SSF54373">
    <property type="entry name" value="FAD-linked reductases, C-terminal domain"/>
    <property type="match status" value="1"/>
</dbReference>
<dbReference type="PIRSF" id="PIRSF000137">
    <property type="entry name" value="Alcohol_oxidase"/>
    <property type="match status" value="1"/>
</dbReference>
<dbReference type="GO" id="GO:0046593">
    <property type="term" value="F:mandelonitrile lyase activity"/>
    <property type="evidence" value="ECO:0007669"/>
    <property type="project" value="UniProtKB-EC"/>
</dbReference>
<dbReference type="GO" id="GO:0044550">
    <property type="term" value="P:secondary metabolite biosynthetic process"/>
    <property type="evidence" value="ECO:0007669"/>
    <property type="project" value="TreeGrafter"/>
</dbReference>
<dbReference type="Pfam" id="PF00732">
    <property type="entry name" value="GMC_oxred_N"/>
    <property type="match status" value="1"/>
</dbReference>
<evidence type="ECO:0000259" key="3">
    <source>
        <dbReference type="PROSITE" id="PS00624"/>
    </source>
</evidence>
<dbReference type="EMBL" id="JOWA01000086">
    <property type="protein sequence ID" value="KEZ45025.1"/>
    <property type="molecule type" value="Genomic_DNA"/>
</dbReference>
<dbReference type="GO" id="GO:0050660">
    <property type="term" value="F:flavin adenine dinucleotide binding"/>
    <property type="evidence" value="ECO:0007669"/>
    <property type="project" value="InterPro"/>
</dbReference>
<evidence type="ECO:0000313" key="5">
    <source>
        <dbReference type="Proteomes" id="UP000028545"/>
    </source>
</evidence>
<dbReference type="Pfam" id="PF05199">
    <property type="entry name" value="GMC_oxred_C"/>
    <property type="match status" value="1"/>
</dbReference>
<dbReference type="RefSeq" id="XP_016644824.1">
    <property type="nucleotide sequence ID" value="XM_016785448.1"/>
</dbReference>
<keyword evidence="4" id="KW-0456">Lyase</keyword>
<evidence type="ECO:0000313" key="4">
    <source>
        <dbReference type="EMBL" id="KEZ45025.1"/>
    </source>
</evidence>
<dbReference type="PANTHER" id="PTHR11552:SF115">
    <property type="entry name" value="DEHYDROGENASE XPTC-RELATED"/>
    <property type="match status" value="1"/>
</dbReference>
<evidence type="ECO:0000256" key="1">
    <source>
        <dbReference type="ARBA" id="ARBA00010790"/>
    </source>
</evidence>
<comment type="cofactor">
    <cofactor evidence="2">
        <name>FAD</name>
        <dbReference type="ChEBI" id="CHEBI:57692"/>
    </cofactor>
</comment>
<protein>
    <submittedName>
        <fullName evidence="4">Oxidoreductase</fullName>
        <ecNumber evidence="4">4.1.2.10</ecNumber>
    </submittedName>
</protein>
<dbReference type="PROSITE" id="PS00624">
    <property type="entry name" value="GMC_OXRED_2"/>
    <property type="match status" value="1"/>
</dbReference>
<comment type="caution">
    <text evidence="4">The sequence shown here is derived from an EMBL/GenBank/DDBJ whole genome shotgun (WGS) entry which is preliminary data.</text>
</comment>
<dbReference type="InterPro" id="IPR012132">
    <property type="entry name" value="GMC_OxRdtase"/>
</dbReference>
<dbReference type="Gene3D" id="3.50.50.60">
    <property type="entry name" value="FAD/NAD(P)-binding domain"/>
    <property type="match status" value="1"/>
</dbReference>
<feature type="binding site" evidence="2">
    <location>
        <position position="203"/>
    </location>
    <ligand>
        <name>FAD</name>
        <dbReference type="ChEBI" id="CHEBI:57692"/>
    </ligand>
</feature>
<dbReference type="GeneID" id="27721495"/>
<dbReference type="VEuPathDB" id="FungiDB:SAPIO_CDS2423"/>
<dbReference type="Gene3D" id="3.30.560.10">
    <property type="entry name" value="Glucose Oxidase, domain 3"/>
    <property type="match status" value="1"/>
</dbReference>
<keyword evidence="2" id="KW-0274">FAD</keyword>
<reference evidence="4 5" key="1">
    <citation type="journal article" date="2014" name="Genome Announc.">
        <title>Draft genome sequence of the pathogenic fungus Scedosporium apiospermum.</title>
        <authorList>
            <person name="Vandeputte P."/>
            <person name="Ghamrawi S."/>
            <person name="Rechenmann M."/>
            <person name="Iltis A."/>
            <person name="Giraud S."/>
            <person name="Fleury M."/>
            <person name="Thornton C."/>
            <person name="Delhaes L."/>
            <person name="Meyer W."/>
            <person name="Papon N."/>
            <person name="Bouchara J.P."/>
        </authorList>
    </citation>
    <scope>NUCLEOTIDE SEQUENCE [LARGE SCALE GENOMIC DNA]</scope>
    <source>
        <strain evidence="4 5">IHEM 14462</strain>
    </source>
</reference>
<dbReference type="InterPro" id="IPR000172">
    <property type="entry name" value="GMC_OxRdtase_N"/>
</dbReference>
<accession>A0A084GCG3</accession>
<dbReference type="GO" id="GO:0016614">
    <property type="term" value="F:oxidoreductase activity, acting on CH-OH group of donors"/>
    <property type="evidence" value="ECO:0007669"/>
    <property type="project" value="InterPro"/>
</dbReference>
<name>A0A084GCG3_PSEDA</name>
<gene>
    <name evidence="4" type="ORF">SAPIO_CDS2423</name>
</gene>
<proteinExistence type="inferred from homology"/>
<dbReference type="InterPro" id="IPR036188">
    <property type="entry name" value="FAD/NAD-bd_sf"/>
</dbReference>
<dbReference type="HOGENOM" id="CLU_002865_6_1_1"/>
<dbReference type="KEGG" id="sapo:SAPIO_CDS2423"/>
<keyword evidence="5" id="KW-1185">Reference proteome</keyword>
<dbReference type="PANTHER" id="PTHR11552">
    <property type="entry name" value="GLUCOSE-METHANOL-CHOLINE GMC OXIDOREDUCTASE"/>
    <property type="match status" value="1"/>
</dbReference>
<keyword evidence="2" id="KW-0285">Flavoprotein</keyword>
<evidence type="ECO:0000256" key="2">
    <source>
        <dbReference type="PIRSR" id="PIRSR000137-2"/>
    </source>
</evidence>
<dbReference type="Proteomes" id="UP000028545">
    <property type="component" value="Unassembled WGS sequence"/>
</dbReference>
<dbReference type="OrthoDB" id="269227at2759"/>
<organism evidence="4 5">
    <name type="scientific">Pseudallescheria apiosperma</name>
    <name type="common">Scedosporium apiospermum</name>
    <dbReference type="NCBI Taxonomy" id="563466"/>
    <lineage>
        <taxon>Eukaryota</taxon>
        <taxon>Fungi</taxon>
        <taxon>Dikarya</taxon>
        <taxon>Ascomycota</taxon>
        <taxon>Pezizomycotina</taxon>
        <taxon>Sordariomycetes</taxon>
        <taxon>Hypocreomycetidae</taxon>
        <taxon>Microascales</taxon>
        <taxon>Microascaceae</taxon>
        <taxon>Scedosporium</taxon>
    </lineage>
</organism>
<feature type="domain" description="Glucose-methanol-choline oxidoreductase N-terminal" evidence="3">
    <location>
        <begin position="242"/>
        <end position="256"/>
    </location>
</feature>
<dbReference type="OMA" id="WWLYNIT"/>
<dbReference type="AlphaFoldDB" id="A0A084GCG3"/>
<sequence length="563" mass="62884">MASSLFKVNSEQIDLVRDHVWELEPWWLYNITSAPNKELNNAQVPLYLGSMVGGSSAVNGMQSIRGTSEDYDRWGSFFGESSTWSWEGMLPYFKKALHFQHPPKQVLDDMPGLQYDESYWGMTSKIYAGWPSFQWPGIKYQFEAFTALPGVEVPSDSGVGKAGVYWYPTFMDGEVSVNRSYARTGHWDNLDRDNYDLITGSKVTNIVLEENKAVGVAFRPRDEEEAELTTVRARREVILSAGSIHSPQILQLSGIGPRKLLKEAGIETKIDLPGVGQNFHDHTAVRQPIEYRNYTLRPNHRDDFNDPGFRAWADELWEANRTGPWSIGLWNAGAWLGMPAVSPSEFEAIAAKADAQNAADYLPEGTHPTVVAGYQARLARLADAIRSENTIFYSHYFSGDEPVFYFTFEHPLSTGTVNINVSSPASEPVVDYRTYSNPVDLDLTIEMMRFHRRVNLESPILVQFDPVEVAPGTNITSREDLIEYLRDNTEPSAMHPSGTCAMLPLELGGVVDEDLRVYGVDGLRVVDASVMSIIVGSNICGPVYAIAEKAADLIKRDWSNGSD</sequence>
<dbReference type="InterPro" id="IPR007867">
    <property type="entry name" value="GMC_OxRtase_C"/>
</dbReference>
<dbReference type="EC" id="4.1.2.10" evidence="4"/>
<dbReference type="SUPFAM" id="SSF51905">
    <property type="entry name" value="FAD/NAD(P)-binding domain"/>
    <property type="match status" value="1"/>
</dbReference>